<evidence type="ECO:0000256" key="12">
    <source>
        <dbReference type="PROSITE-ProRule" id="PRU00302"/>
    </source>
</evidence>
<keyword evidence="12" id="KW-0768">Sushi</keyword>
<evidence type="ECO:0000256" key="7">
    <source>
        <dbReference type="ARBA" id="ARBA00023157"/>
    </source>
</evidence>
<dbReference type="FunFam" id="1.10.510.10:FF:000554">
    <property type="entry name" value="Predicted protein"/>
    <property type="match status" value="1"/>
</dbReference>
<keyword evidence="11" id="KW-0460">Magnesium</keyword>
<dbReference type="RefSeq" id="XP_019617999.1">
    <property type="nucleotide sequence ID" value="XM_019762440.1"/>
</dbReference>
<feature type="binding site" evidence="10">
    <location>
        <begin position="126"/>
        <end position="133"/>
    </location>
    <ligand>
        <name>ATP</name>
        <dbReference type="ChEBI" id="CHEBI:30616"/>
    </ligand>
</feature>
<evidence type="ECO:0000256" key="13">
    <source>
        <dbReference type="PROSITE-ProRule" id="PRU10141"/>
    </source>
</evidence>
<keyword evidence="14" id="KW-0472">Membrane</keyword>
<dbReference type="PROSITE" id="PS00109">
    <property type="entry name" value="PROTEIN_KINASE_TYR"/>
    <property type="match status" value="1"/>
</dbReference>
<dbReference type="SUPFAM" id="SSF57535">
    <property type="entry name" value="Complement control module/SCR domain"/>
    <property type="match status" value="1"/>
</dbReference>
<dbReference type="GeneID" id="109465266"/>
<comment type="subcellular location">
    <subcellularLocation>
        <location evidence="1">Membrane</location>
        <topology evidence="1">Single-pass type I membrane protein</topology>
    </subcellularLocation>
</comment>
<keyword evidence="17" id="KW-1185">Reference proteome</keyword>
<dbReference type="SUPFAM" id="SSF56112">
    <property type="entry name" value="Protein kinase-like (PK-like)"/>
    <property type="match status" value="1"/>
</dbReference>
<feature type="binding site" evidence="10 13">
    <location>
        <position position="151"/>
    </location>
    <ligand>
        <name>ATP</name>
        <dbReference type="ChEBI" id="CHEBI:30616"/>
    </ligand>
</feature>
<comment type="caution">
    <text evidence="12">Lacks conserved residue(s) required for the propagation of feature annotation.</text>
</comment>
<keyword evidence="7 12" id="KW-1015">Disulfide bond</keyword>
<evidence type="ECO:0000313" key="18">
    <source>
        <dbReference type="RefSeq" id="XP_019617999.1"/>
    </source>
</evidence>
<feature type="binding site" evidence="11">
    <location>
        <position position="287"/>
    </location>
    <ligand>
        <name>Mg(2+)</name>
        <dbReference type="ChEBI" id="CHEBI:18420"/>
    </ligand>
</feature>
<dbReference type="Gene3D" id="3.30.200.20">
    <property type="entry name" value="Phosphorylase Kinase, domain 1"/>
    <property type="match status" value="1"/>
</dbReference>
<proteinExistence type="predicted"/>
<dbReference type="Gene3D" id="2.10.70.10">
    <property type="entry name" value="Complement Module, domain 1"/>
    <property type="match status" value="1"/>
</dbReference>
<feature type="binding site" evidence="11">
    <location>
        <position position="274"/>
    </location>
    <ligand>
        <name>Mg(2+)</name>
        <dbReference type="ChEBI" id="CHEBI:18420"/>
    </ligand>
</feature>
<keyword evidence="11" id="KW-0479">Metal-binding</keyword>
<dbReference type="PROSITE" id="PS00107">
    <property type="entry name" value="PROTEIN_KINASE_ATP"/>
    <property type="match status" value="1"/>
</dbReference>
<dbReference type="AlphaFoldDB" id="A0A6P4Y6L5"/>
<dbReference type="GO" id="GO:0005524">
    <property type="term" value="F:ATP binding"/>
    <property type="evidence" value="ECO:0007669"/>
    <property type="project" value="UniProtKB-UniRule"/>
</dbReference>
<keyword evidence="14" id="KW-1133">Transmembrane helix</keyword>
<dbReference type="InterPro" id="IPR000719">
    <property type="entry name" value="Prot_kinase_dom"/>
</dbReference>
<dbReference type="GO" id="GO:0007169">
    <property type="term" value="P:cell surface receptor protein tyrosine kinase signaling pathway"/>
    <property type="evidence" value="ECO:0007669"/>
    <property type="project" value="TreeGrafter"/>
</dbReference>
<evidence type="ECO:0000256" key="5">
    <source>
        <dbReference type="ARBA" id="ARBA00022840"/>
    </source>
</evidence>
<dbReference type="InterPro" id="IPR035976">
    <property type="entry name" value="Sushi/SCR/CCP_sf"/>
</dbReference>
<dbReference type="Pfam" id="PF00084">
    <property type="entry name" value="Sushi"/>
    <property type="match status" value="1"/>
</dbReference>
<dbReference type="PROSITE" id="PS50923">
    <property type="entry name" value="SUSHI"/>
    <property type="match status" value="1"/>
</dbReference>
<evidence type="ECO:0000256" key="11">
    <source>
        <dbReference type="PIRSR" id="PIRSR000615-3"/>
    </source>
</evidence>
<evidence type="ECO:0000256" key="1">
    <source>
        <dbReference type="ARBA" id="ARBA00004479"/>
    </source>
</evidence>
<organism evidence="17 18">
    <name type="scientific">Branchiostoma belcheri</name>
    <name type="common">Amphioxus</name>
    <dbReference type="NCBI Taxonomy" id="7741"/>
    <lineage>
        <taxon>Eukaryota</taxon>
        <taxon>Metazoa</taxon>
        <taxon>Chordata</taxon>
        <taxon>Cephalochordata</taxon>
        <taxon>Leptocardii</taxon>
        <taxon>Amphioxiformes</taxon>
        <taxon>Branchiostomatidae</taxon>
        <taxon>Branchiostoma</taxon>
    </lineage>
</organism>
<dbReference type="InterPro" id="IPR017441">
    <property type="entry name" value="Protein_kinase_ATP_BS"/>
</dbReference>
<evidence type="ECO:0000256" key="8">
    <source>
        <dbReference type="ARBA" id="ARBA00051243"/>
    </source>
</evidence>
<dbReference type="CDD" id="cd00192">
    <property type="entry name" value="PTKc"/>
    <property type="match status" value="1"/>
</dbReference>
<name>A0A6P4Y6L5_BRABE</name>
<accession>A0A6P4Y6L5</accession>
<dbReference type="Gene3D" id="1.10.510.10">
    <property type="entry name" value="Transferase(Phosphotransferase) domain 1"/>
    <property type="match status" value="1"/>
</dbReference>
<feature type="transmembrane region" description="Helical" evidence="14">
    <location>
        <begin position="55"/>
        <end position="75"/>
    </location>
</feature>
<dbReference type="KEGG" id="bbel:109465266"/>
<reference evidence="18" key="1">
    <citation type="submission" date="2025-08" db="UniProtKB">
        <authorList>
            <consortium name="RefSeq"/>
        </authorList>
    </citation>
    <scope>IDENTIFICATION</scope>
    <source>
        <tissue evidence="18">Gonad</tissue>
    </source>
</reference>
<feature type="binding site" evidence="10">
    <location>
        <begin position="200"/>
        <end position="206"/>
    </location>
    <ligand>
        <name>ATP</name>
        <dbReference type="ChEBI" id="CHEBI:30616"/>
    </ligand>
</feature>
<evidence type="ECO:0000256" key="4">
    <source>
        <dbReference type="ARBA" id="ARBA00022777"/>
    </source>
</evidence>
<keyword evidence="6" id="KW-0829">Tyrosine-protein kinase</keyword>
<evidence type="ECO:0000259" key="16">
    <source>
        <dbReference type="PROSITE" id="PS50923"/>
    </source>
</evidence>
<evidence type="ECO:0000256" key="2">
    <source>
        <dbReference type="ARBA" id="ARBA00022679"/>
    </source>
</evidence>
<dbReference type="InterPro" id="IPR000436">
    <property type="entry name" value="Sushi_SCR_CCP_dom"/>
</dbReference>
<evidence type="ECO:0000256" key="10">
    <source>
        <dbReference type="PIRSR" id="PIRSR000615-2"/>
    </source>
</evidence>
<keyword evidence="5 10" id="KW-0067">ATP-binding</keyword>
<dbReference type="InterPro" id="IPR050122">
    <property type="entry name" value="RTK"/>
</dbReference>
<dbReference type="PRINTS" id="PR00109">
    <property type="entry name" value="TYRKINASE"/>
</dbReference>
<dbReference type="GO" id="GO:0043235">
    <property type="term" value="C:receptor complex"/>
    <property type="evidence" value="ECO:0007669"/>
    <property type="project" value="TreeGrafter"/>
</dbReference>
<evidence type="ECO:0000256" key="9">
    <source>
        <dbReference type="PIRSR" id="PIRSR000615-1"/>
    </source>
</evidence>
<feature type="binding site" evidence="10">
    <location>
        <position position="273"/>
    </location>
    <ligand>
        <name>ATP</name>
        <dbReference type="ChEBI" id="CHEBI:30616"/>
    </ligand>
</feature>
<dbReference type="GO" id="GO:0005886">
    <property type="term" value="C:plasma membrane"/>
    <property type="evidence" value="ECO:0007669"/>
    <property type="project" value="TreeGrafter"/>
</dbReference>
<dbReference type="PANTHER" id="PTHR24416">
    <property type="entry name" value="TYROSINE-PROTEIN KINASE RECEPTOR"/>
    <property type="match status" value="1"/>
</dbReference>
<protein>
    <submittedName>
        <fullName evidence="18">Tyrosine-protein kinase receptor torso-like</fullName>
    </submittedName>
</protein>
<evidence type="ECO:0000259" key="15">
    <source>
        <dbReference type="PROSITE" id="PS50011"/>
    </source>
</evidence>
<keyword evidence="14" id="KW-0812">Transmembrane</keyword>
<dbReference type="GO" id="GO:0004714">
    <property type="term" value="F:transmembrane receptor protein tyrosine kinase activity"/>
    <property type="evidence" value="ECO:0007669"/>
    <property type="project" value="UniProtKB-EC"/>
</dbReference>
<dbReference type="CDD" id="cd00033">
    <property type="entry name" value="CCP"/>
    <property type="match status" value="1"/>
</dbReference>
<dbReference type="InterPro" id="IPR008266">
    <property type="entry name" value="Tyr_kinase_AS"/>
</dbReference>
<evidence type="ECO:0000256" key="6">
    <source>
        <dbReference type="ARBA" id="ARBA00023137"/>
    </source>
</evidence>
<keyword evidence="2" id="KW-0808">Transferase</keyword>
<dbReference type="OrthoDB" id="4062651at2759"/>
<feature type="active site" description="Proton acceptor" evidence="9">
    <location>
        <position position="269"/>
    </location>
</feature>
<comment type="catalytic activity">
    <reaction evidence="8">
        <text>L-tyrosyl-[protein] + ATP = O-phospho-L-tyrosyl-[protein] + ADP + H(+)</text>
        <dbReference type="Rhea" id="RHEA:10596"/>
        <dbReference type="Rhea" id="RHEA-COMP:10136"/>
        <dbReference type="Rhea" id="RHEA-COMP:20101"/>
        <dbReference type="ChEBI" id="CHEBI:15378"/>
        <dbReference type="ChEBI" id="CHEBI:30616"/>
        <dbReference type="ChEBI" id="CHEBI:46858"/>
        <dbReference type="ChEBI" id="CHEBI:61978"/>
        <dbReference type="ChEBI" id="CHEBI:456216"/>
        <dbReference type="EC" id="2.7.10.1"/>
    </reaction>
</comment>
<dbReference type="PANTHER" id="PTHR24416:SF620">
    <property type="entry name" value="TYROSINE-PROTEIN KINASE RECEPTOR TORSO"/>
    <property type="match status" value="1"/>
</dbReference>
<feature type="domain" description="Sushi" evidence="16">
    <location>
        <begin position="1"/>
        <end position="33"/>
    </location>
</feature>
<dbReference type="PROSITE" id="PS50011">
    <property type="entry name" value="PROTEIN_KINASE_DOM"/>
    <property type="match status" value="1"/>
</dbReference>
<evidence type="ECO:0000256" key="3">
    <source>
        <dbReference type="ARBA" id="ARBA00022741"/>
    </source>
</evidence>
<dbReference type="PIRSF" id="PIRSF000615">
    <property type="entry name" value="TyrPK_CSF1-R"/>
    <property type="match status" value="1"/>
</dbReference>
<dbReference type="Proteomes" id="UP000515135">
    <property type="component" value="Unplaced"/>
</dbReference>
<dbReference type="InterPro" id="IPR011009">
    <property type="entry name" value="Kinase-like_dom_sf"/>
</dbReference>
<keyword evidence="3 10" id="KW-0547">Nucleotide-binding</keyword>
<dbReference type="GO" id="GO:0046872">
    <property type="term" value="F:metal ion binding"/>
    <property type="evidence" value="ECO:0007669"/>
    <property type="project" value="UniProtKB-KW"/>
</dbReference>
<evidence type="ECO:0000256" key="14">
    <source>
        <dbReference type="SAM" id="Phobius"/>
    </source>
</evidence>
<feature type="disulfide bond" evidence="12">
    <location>
        <begin position="4"/>
        <end position="31"/>
    </location>
</feature>
<keyword evidence="4" id="KW-0418">Kinase</keyword>
<sequence>MFSCDPGYELVGTLWATCRENGSYDQDIPTCQLICSTWWRGQNCQHLSASALGGISAAAALVVIVVIFIAIIVLLKMRGTGPKYSPVHGQLTFSAMGELRADAPPKPQLTLFEVDPARLEICEKIGRGAFGVVSRALLHLDNETTREVAVKTFSASSEEEDKLSFLQEIRAVVDLGTHDNLLGLIGCCTLVGDLMYLITEFMPHGDLKSFLGKCRDFKQKNPYVQVAVEGYYKSSNRIYKFQEKEMYKVSLQIAKGMDHIAKADYIHGDLAARNVLVGDNLQVKISDFGLADHIYSRGYRRQDRLRKIPWKWMAPERLTDGERYTSQSDVWSFGVMLYEIATLGGSPYPDVPTADLPVQLKNGYRMPQPADCPQPLYDLMLQCWRLDPEDRPFFHRLATELEKLFNDEVDLVEKETSV</sequence>
<dbReference type="Pfam" id="PF07714">
    <property type="entry name" value="PK_Tyr_Ser-Thr"/>
    <property type="match status" value="1"/>
</dbReference>
<gene>
    <name evidence="18" type="primary">LOC109465266</name>
</gene>
<dbReference type="InterPro" id="IPR001245">
    <property type="entry name" value="Ser-Thr/Tyr_kinase_cat_dom"/>
</dbReference>
<evidence type="ECO:0000313" key="17">
    <source>
        <dbReference type="Proteomes" id="UP000515135"/>
    </source>
</evidence>
<feature type="domain" description="Protein kinase" evidence="15">
    <location>
        <begin position="119"/>
        <end position="405"/>
    </location>
</feature>